<sequence>MCNFTAWTLLTRPLRSAVCTCVVVSSCVGHTAAVRITATSYRHSELAVAASLQRPLCDCTRPQTPGTRPCWCDTLYQRSKQRPLSSRNRAVAL</sequence>
<dbReference type="RefSeq" id="XP_018037851.1">
    <property type="nucleotide sequence ID" value="XM_018178310.1"/>
</dbReference>
<dbReference type="InParanoid" id="A0A177CJK2"/>
<dbReference type="AlphaFoldDB" id="A0A177CJK2"/>
<evidence type="ECO:0000313" key="2">
    <source>
        <dbReference type="EMBL" id="OAG07486.1"/>
    </source>
</evidence>
<name>A0A177CJK2_9PLEO</name>
<dbReference type="GeneID" id="28761796"/>
<keyword evidence="1" id="KW-0732">Signal</keyword>
<gene>
    <name evidence="2" type="ORF">CC84DRAFT_1163631</name>
</gene>
<feature type="chain" id="PRO_5008058242" description="Secreted protein" evidence="1">
    <location>
        <begin position="20"/>
        <end position="93"/>
    </location>
</feature>
<organism evidence="2 3">
    <name type="scientific">Paraphaeosphaeria sporulosa</name>
    <dbReference type="NCBI Taxonomy" id="1460663"/>
    <lineage>
        <taxon>Eukaryota</taxon>
        <taxon>Fungi</taxon>
        <taxon>Dikarya</taxon>
        <taxon>Ascomycota</taxon>
        <taxon>Pezizomycotina</taxon>
        <taxon>Dothideomycetes</taxon>
        <taxon>Pleosporomycetidae</taxon>
        <taxon>Pleosporales</taxon>
        <taxon>Massarineae</taxon>
        <taxon>Didymosphaeriaceae</taxon>
        <taxon>Paraphaeosphaeria</taxon>
    </lineage>
</organism>
<evidence type="ECO:0000256" key="1">
    <source>
        <dbReference type="SAM" id="SignalP"/>
    </source>
</evidence>
<protein>
    <recommendedName>
        <fullName evidence="4">Secreted protein</fullName>
    </recommendedName>
</protein>
<evidence type="ECO:0000313" key="3">
    <source>
        <dbReference type="Proteomes" id="UP000077069"/>
    </source>
</evidence>
<accession>A0A177CJK2</accession>
<proteinExistence type="predicted"/>
<reference evidence="2 3" key="1">
    <citation type="submission" date="2016-05" db="EMBL/GenBank/DDBJ databases">
        <title>Comparative analysis of secretome profiles of manganese(II)-oxidizing ascomycete fungi.</title>
        <authorList>
            <consortium name="DOE Joint Genome Institute"/>
            <person name="Zeiner C.A."/>
            <person name="Purvine S.O."/>
            <person name="Zink E.M."/>
            <person name="Wu S."/>
            <person name="Pasa-Tolic L."/>
            <person name="Chaput D.L."/>
            <person name="Haridas S."/>
            <person name="Grigoriev I.V."/>
            <person name="Santelli C.M."/>
            <person name="Hansel C.M."/>
        </authorList>
    </citation>
    <scope>NUCLEOTIDE SEQUENCE [LARGE SCALE GENOMIC DNA]</scope>
    <source>
        <strain evidence="2 3">AP3s5-JAC2a</strain>
    </source>
</reference>
<dbReference type="EMBL" id="KV441551">
    <property type="protein sequence ID" value="OAG07486.1"/>
    <property type="molecule type" value="Genomic_DNA"/>
</dbReference>
<dbReference type="Proteomes" id="UP000077069">
    <property type="component" value="Unassembled WGS sequence"/>
</dbReference>
<feature type="signal peptide" evidence="1">
    <location>
        <begin position="1"/>
        <end position="19"/>
    </location>
</feature>
<evidence type="ECO:0008006" key="4">
    <source>
        <dbReference type="Google" id="ProtNLM"/>
    </source>
</evidence>
<keyword evidence="3" id="KW-1185">Reference proteome</keyword>